<gene>
    <name evidence="1" type="ORF">FIBSPDRAFT_871739</name>
</gene>
<proteinExistence type="predicted"/>
<evidence type="ECO:0000313" key="2">
    <source>
        <dbReference type="Proteomes" id="UP000076532"/>
    </source>
</evidence>
<sequence length="74" mass="8490">MDTERTFPLNSDRDGLRPSCDWNMLANYEDGKFESCKGDNDLPMGIYDGKTWVVPPHVPNNSSPFLTLHIHCRH</sequence>
<dbReference type="Proteomes" id="UP000076532">
    <property type="component" value="Unassembled WGS sequence"/>
</dbReference>
<organism evidence="1 2">
    <name type="scientific">Athelia psychrophila</name>
    <dbReference type="NCBI Taxonomy" id="1759441"/>
    <lineage>
        <taxon>Eukaryota</taxon>
        <taxon>Fungi</taxon>
        <taxon>Dikarya</taxon>
        <taxon>Basidiomycota</taxon>
        <taxon>Agaricomycotina</taxon>
        <taxon>Agaricomycetes</taxon>
        <taxon>Agaricomycetidae</taxon>
        <taxon>Atheliales</taxon>
        <taxon>Atheliaceae</taxon>
        <taxon>Athelia</taxon>
    </lineage>
</organism>
<keyword evidence="2" id="KW-1185">Reference proteome</keyword>
<dbReference type="AlphaFoldDB" id="A0A166A434"/>
<name>A0A166A434_9AGAM</name>
<reference evidence="1 2" key="1">
    <citation type="journal article" date="2016" name="Mol. Biol. Evol.">
        <title>Comparative Genomics of Early-Diverging Mushroom-Forming Fungi Provides Insights into the Origins of Lignocellulose Decay Capabilities.</title>
        <authorList>
            <person name="Nagy L.G."/>
            <person name="Riley R."/>
            <person name="Tritt A."/>
            <person name="Adam C."/>
            <person name="Daum C."/>
            <person name="Floudas D."/>
            <person name="Sun H."/>
            <person name="Yadav J.S."/>
            <person name="Pangilinan J."/>
            <person name="Larsson K.H."/>
            <person name="Matsuura K."/>
            <person name="Barry K."/>
            <person name="Labutti K."/>
            <person name="Kuo R."/>
            <person name="Ohm R.A."/>
            <person name="Bhattacharya S.S."/>
            <person name="Shirouzu T."/>
            <person name="Yoshinaga Y."/>
            <person name="Martin F.M."/>
            <person name="Grigoriev I.V."/>
            <person name="Hibbett D.S."/>
        </authorList>
    </citation>
    <scope>NUCLEOTIDE SEQUENCE [LARGE SCALE GENOMIC DNA]</scope>
    <source>
        <strain evidence="1 2">CBS 109695</strain>
    </source>
</reference>
<dbReference type="EMBL" id="KV417666">
    <property type="protein sequence ID" value="KZP11234.1"/>
    <property type="molecule type" value="Genomic_DNA"/>
</dbReference>
<protein>
    <submittedName>
        <fullName evidence="1">Uncharacterized protein</fullName>
    </submittedName>
</protein>
<dbReference type="OrthoDB" id="3041344at2759"/>
<evidence type="ECO:0000313" key="1">
    <source>
        <dbReference type="EMBL" id="KZP11234.1"/>
    </source>
</evidence>
<accession>A0A166A434</accession>